<feature type="region of interest" description="Disordered" evidence="2">
    <location>
        <begin position="895"/>
        <end position="917"/>
    </location>
</feature>
<feature type="transmembrane region" description="Helical" evidence="3">
    <location>
        <begin position="155"/>
        <end position="173"/>
    </location>
</feature>
<gene>
    <name evidence="4" type="ORF">IQ05_00739</name>
</gene>
<comment type="caution">
    <text evidence="4">The sequence shown here is derived from an EMBL/GenBank/DDBJ whole genome shotgun (WGS) entry which is preliminary data.</text>
</comment>
<feature type="coiled-coil region" evidence="1">
    <location>
        <begin position="575"/>
        <end position="612"/>
    </location>
</feature>
<dbReference type="RefSeq" id="WP_144889878.1">
    <property type="nucleotide sequence ID" value="NZ_VLKO01000003.1"/>
</dbReference>
<keyword evidence="3" id="KW-1133">Transmembrane helix</keyword>
<evidence type="ECO:0000256" key="1">
    <source>
        <dbReference type="SAM" id="Coils"/>
    </source>
</evidence>
<name>A0ABY3FLN8_9FLAO</name>
<feature type="region of interest" description="Disordered" evidence="2">
    <location>
        <begin position="1035"/>
        <end position="1054"/>
    </location>
</feature>
<accession>A0ABY3FLN8</accession>
<dbReference type="Proteomes" id="UP000317519">
    <property type="component" value="Unassembled WGS sequence"/>
</dbReference>
<keyword evidence="5" id="KW-1185">Reference proteome</keyword>
<organism evidence="4 5">
    <name type="scientific">Flavobacterium tiangeerense</name>
    <dbReference type="NCBI Taxonomy" id="459471"/>
    <lineage>
        <taxon>Bacteria</taxon>
        <taxon>Pseudomonadati</taxon>
        <taxon>Bacteroidota</taxon>
        <taxon>Flavobacteriia</taxon>
        <taxon>Flavobacteriales</taxon>
        <taxon>Flavobacteriaceae</taxon>
        <taxon>Flavobacterium</taxon>
    </lineage>
</organism>
<evidence type="ECO:0000256" key="3">
    <source>
        <dbReference type="SAM" id="Phobius"/>
    </source>
</evidence>
<dbReference type="EMBL" id="VLKO01000003">
    <property type="protein sequence ID" value="TWI01170.1"/>
    <property type="molecule type" value="Genomic_DNA"/>
</dbReference>
<protein>
    <recommendedName>
        <fullName evidence="6">ATPase</fullName>
    </recommendedName>
</protein>
<proteinExistence type="predicted"/>
<keyword evidence="3" id="KW-0472">Membrane</keyword>
<evidence type="ECO:0000313" key="5">
    <source>
        <dbReference type="Proteomes" id="UP000317519"/>
    </source>
</evidence>
<evidence type="ECO:0008006" key="6">
    <source>
        <dbReference type="Google" id="ProtNLM"/>
    </source>
</evidence>
<evidence type="ECO:0000313" key="4">
    <source>
        <dbReference type="EMBL" id="TWI01170.1"/>
    </source>
</evidence>
<reference evidence="4 5" key="1">
    <citation type="journal article" date="2015" name="Stand. Genomic Sci.">
        <title>Genomic Encyclopedia of Bacterial and Archaeal Type Strains, Phase III: the genomes of soil and plant-associated and newly described type strains.</title>
        <authorList>
            <person name="Whitman W.B."/>
            <person name="Woyke T."/>
            <person name="Klenk H.P."/>
            <person name="Zhou Y."/>
            <person name="Lilburn T.G."/>
            <person name="Beck B.J."/>
            <person name="De Vos P."/>
            <person name="Vandamme P."/>
            <person name="Eisen J.A."/>
            <person name="Garrity G."/>
            <person name="Hugenholtz P."/>
            <person name="Kyrpides N.C."/>
        </authorList>
    </citation>
    <scope>NUCLEOTIDE SEQUENCE [LARGE SCALE GENOMIC DNA]</scope>
    <source>
        <strain evidence="4 5">CGMCC 1.6847</strain>
    </source>
</reference>
<keyword evidence="1" id="KW-0175">Coiled coil</keyword>
<feature type="coiled-coil region" evidence="1">
    <location>
        <begin position="648"/>
        <end position="775"/>
    </location>
</feature>
<keyword evidence="3" id="KW-0812">Transmembrane</keyword>
<feature type="region of interest" description="Disordered" evidence="2">
    <location>
        <begin position="930"/>
        <end position="961"/>
    </location>
</feature>
<feature type="transmembrane region" description="Helical" evidence="3">
    <location>
        <begin position="27"/>
        <end position="51"/>
    </location>
</feature>
<evidence type="ECO:0000256" key="2">
    <source>
        <dbReference type="SAM" id="MobiDB-lite"/>
    </source>
</evidence>
<sequence>MLKSQHVIYHKLEAFIKKYYTNELIKGSLFFIGLGLIYFLLTLFIEYFLWLKPSYRTFLFVLFIIVEAYLFFRFILIPIFKLFKLKSGIDYKAASAIIGTHFSEVQDKLINFLQLSQDQSSVSSELVLASIQQKSNTLSPIPFGNAINFKANSKYYPLALAPIILVFLIYFTGNSAVISQSLNRVVNFSSPFQPPAPFKFIILNKNLQVEQGSDFTLRMKTVGKIMPENIVVFLNDETYFMEQDAQGEFSFKITKPIQSLLFHVEANGVLSPDYELNVIEVPSIADFEMYLQFPGYLNKKSEIIKGTGNAMVPEGTVVTWKLNTSKTQSVSFIEDTQKTFFVKSNNTFQLSKRISRNLDYQITSSNNAVANFEKLNYEINTIVDQFPSIMVSKAPDSLNVSKNFVIGQVSDDYGLSKLQIVYYDRKNPSQVKRGTIAVKKASFDQFVFSFPSNLPVREGVDYEYYFEVFDTDALHNFKSSKSSIFSNRVVSEEEKVAEVLESQSRNVSGLSKSLKQQDKQFSSLDKLQQLGKEKDILDFKDQQKLDDFMQRQMKQDAVMKDFTRKMSENLSQFKTEKKDAFKEELQKRLEKAEKDLDKNDKLLDELKSLTEKIQNDQLFSKLEKFKQNSKNQVKSLEQLVELTKKYYVEKKAEQLQEQLSKLANKQENLSNDDKLNKTDNQKEINEEFNSLKKELDALSKENKELKAPLSLPNSDSKKKDVDEELNKAISELSKNNKEKAKSNQKNASKKMKQMAQEMAQEMESAEQEQMEEDVAMLRQILDNLLAFSLTQEDLMYQFKKFKPGSPAFNKNIKIQQDLRQQFKHADDSLFSMSLRNPKFTDDITKEIGNVSYNLDKSLSTFTDAQIAKGLSHQQYTVSSANKLADFLSSILSSMQSQMSGMGQGKPKPGSNDGMQLPDIIKKMDGLADKMKEGQKSGNTPKPGSSGKPSQSGSKGESGEGEAQDIMDIYKEQRQLRESLQNELNNKGIGAIGQNVLEQMKALEKQLLNKGFNNENMQRILNIKQELLKLNSAIQEQGEDTKRQSETNQKDFNGSSNRIPAALLDYLNSKEILNRQSLPLRSNFNTKVQVYFNNK</sequence>
<feature type="transmembrane region" description="Helical" evidence="3">
    <location>
        <begin position="57"/>
        <end position="76"/>
    </location>
</feature>
<feature type="compositionally biased region" description="Low complexity" evidence="2">
    <location>
        <begin position="940"/>
        <end position="954"/>
    </location>
</feature>
<feature type="compositionally biased region" description="Basic and acidic residues" evidence="2">
    <location>
        <begin position="1038"/>
        <end position="1048"/>
    </location>
</feature>